<sequence>MSNEPLPYNTTLLYQYGGQPLPCIAQKISSGQISHNQDLIYALTSLYSHVLPNVPHEDIERDIMTENSFTIIISRTEEAVRQDFSKKPIRLLRRYQHKQNLPFSDFSENSDLDDNGVDLLLKCEEFITNRKKSNFDKLVKSKFPGLSEKIRGNKDDINLVKPETFKLREKDKIIGAATFQFKDIVDQVQGKINISQLVYIGVRCRFQALKLGRRLIKSTMFESEEKDAYFTFAGSDAVRFFRNCGLDDDPLIAGFFNQLDENWTDVIPMVKWLKCCEGIETKSANELFQTWRSQAYINYHRESNLVFQLIQEIQNLKQNSRSFDNEKERFEQEIALERSRCAMYEHLVSQLENQLLSAGIQPKIDQNEVVEKIMGRTGN</sequence>
<evidence type="ECO:0000313" key="1">
    <source>
        <dbReference type="EMBL" id="EST47434.1"/>
    </source>
</evidence>
<keyword evidence="3" id="KW-1185">Reference proteome</keyword>
<dbReference type="Proteomes" id="UP000018208">
    <property type="component" value="Unassembled WGS sequence"/>
</dbReference>
<accession>V6M2G2</accession>
<organism evidence="1">
    <name type="scientific">Spironucleus salmonicida</name>
    <dbReference type="NCBI Taxonomy" id="348837"/>
    <lineage>
        <taxon>Eukaryota</taxon>
        <taxon>Metamonada</taxon>
        <taxon>Diplomonadida</taxon>
        <taxon>Hexamitidae</taxon>
        <taxon>Hexamitinae</taxon>
        <taxon>Spironucleus</taxon>
    </lineage>
</organism>
<proteinExistence type="predicted"/>
<evidence type="ECO:0008006" key="4">
    <source>
        <dbReference type="Google" id="ProtNLM"/>
    </source>
</evidence>
<name>V6M2G2_9EUKA</name>
<evidence type="ECO:0000313" key="2">
    <source>
        <dbReference type="EMBL" id="KAH0570637.1"/>
    </source>
</evidence>
<dbReference type="VEuPathDB" id="GiardiaDB:SS50377_26923"/>
<reference evidence="1 2" key="1">
    <citation type="journal article" date="2014" name="PLoS Genet.">
        <title>The Genome of Spironucleus salmonicida Highlights a Fish Pathogen Adapted to Fluctuating Environments.</title>
        <authorList>
            <person name="Xu F."/>
            <person name="Jerlstrom-Hultqvist J."/>
            <person name="Einarsson E."/>
            <person name="Astvaldsson A."/>
            <person name="Svard S.G."/>
            <person name="Andersson J.O."/>
        </authorList>
    </citation>
    <scope>NUCLEOTIDE SEQUENCE</scope>
    <source>
        <strain evidence="2">ATCC 50377</strain>
    </source>
</reference>
<gene>
    <name evidence="1" type="ORF">SS50377_12419</name>
    <name evidence="2" type="ORF">SS50377_26923</name>
</gene>
<reference evidence="2" key="2">
    <citation type="submission" date="2020-12" db="EMBL/GenBank/DDBJ databases">
        <title>New Spironucleus salmonicida genome in near-complete chromosomes.</title>
        <authorList>
            <person name="Xu F."/>
            <person name="Kurt Z."/>
            <person name="Jimenez-Gonzalez A."/>
            <person name="Astvaldsson A."/>
            <person name="Andersson J.O."/>
            <person name="Svard S.G."/>
        </authorList>
    </citation>
    <scope>NUCLEOTIDE SEQUENCE</scope>
    <source>
        <strain evidence="2">ATCC 50377</strain>
    </source>
</reference>
<evidence type="ECO:0000313" key="3">
    <source>
        <dbReference type="Proteomes" id="UP000018208"/>
    </source>
</evidence>
<dbReference type="Gene3D" id="3.40.630.30">
    <property type="match status" value="1"/>
</dbReference>
<dbReference type="OrthoDB" id="10249393at2759"/>
<dbReference type="EMBL" id="AUWU02000007">
    <property type="protein sequence ID" value="KAH0570637.1"/>
    <property type="molecule type" value="Genomic_DNA"/>
</dbReference>
<dbReference type="EMBL" id="KI546040">
    <property type="protein sequence ID" value="EST47434.1"/>
    <property type="molecule type" value="Genomic_DNA"/>
</dbReference>
<dbReference type="AlphaFoldDB" id="V6M2G2"/>
<protein>
    <recommendedName>
        <fullName evidence="4">N-acetyltransferase domain-containing protein</fullName>
    </recommendedName>
</protein>